<feature type="transmembrane region" description="Helical" evidence="1">
    <location>
        <begin position="75"/>
        <end position="95"/>
    </location>
</feature>
<gene>
    <name evidence="2" type="ORF">CEY16_05095</name>
</gene>
<organism evidence="2 3">
    <name type="scientific">Halalkalibacillus sediminis</name>
    <dbReference type="NCBI Taxonomy" id="2018042"/>
    <lineage>
        <taxon>Bacteria</taxon>
        <taxon>Bacillati</taxon>
        <taxon>Bacillota</taxon>
        <taxon>Bacilli</taxon>
        <taxon>Bacillales</taxon>
        <taxon>Bacillaceae</taxon>
        <taxon>Halalkalibacillus</taxon>
    </lineage>
</organism>
<dbReference type="Proteomes" id="UP000243524">
    <property type="component" value="Unassembled WGS sequence"/>
</dbReference>
<keyword evidence="1" id="KW-1133">Transmembrane helix</keyword>
<accession>A0A2I0QYE1</accession>
<keyword evidence="1" id="KW-0472">Membrane</keyword>
<feature type="transmembrane region" description="Helical" evidence="1">
    <location>
        <begin position="41"/>
        <end position="63"/>
    </location>
</feature>
<proteinExistence type="predicted"/>
<dbReference type="AlphaFoldDB" id="A0A2I0QYE1"/>
<keyword evidence="3" id="KW-1185">Reference proteome</keyword>
<dbReference type="RefSeq" id="WP_101330874.1">
    <property type="nucleotide sequence ID" value="NZ_PJNH01000001.1"/>
</dbReference>
<reference evidence="2 3" key="1">
    <citation type="submission" date="2017-06" db="EMBL/GenBank/DDBJ databases">
        <title>the draft geome sequence of Illustriluteabacillus marina B3227.</title>
        <authorList>
            <person name="He R.-H."/>
            <person name="Du Z.-J."/>
        </authorList>
    </citation>
    <scope>NUCLEOTIDE SEQUENCE [LARGE SCALE GENOMIC DNA]</scope>
    <source>
        <strain evidence="2 3">B3227</strain>
    </source>
</reference>
<evidence type="ECO:0000313" key="3">
    <source>
        <dbReference type="Proteomes" id="UP000243524"/>
    </source>
</evidence>
<protein>
    <submittedName>
        <fullName evidence="2">Uncharacterized protein</fullName>
    </submittedName>
</protein>
<dbReference type="OrthoDB" id="1798014at2"/>
<feature type="transmembrane region" description="Helical" evidence="1">
    <location>
        <begin position="115"/>
        <end position="132"/>
    </location>
</feature>
<evidence type="ECO:0000256" key="1">
    <source>
        <dbReference type="SAM" id="Phobius"/>
    </source>
</evidence>
<feature type="transmembrane region" description="Helical" evidence="1">
    <location>
        <begin position="7"/>
        <end position="26"/>
    </location>
</feature>
<sequence length="141" mass="16630">MKRLVWYLSWVIIIIFIINAGVQYRIHLTLEANTEFVTWPYYSFLAIFPILIGILLRLPQFILEIKSKQPWTFDWLKLLVIGLPALYVTLMPLFYFLVPFELLFQNEIISGRGEYFTITAGIVFGFVLLDSLKKDRGSYQR</sequence>
<name>A0A2I0QYE1_9BACI</name>
<evidence type="ECO:0000313" key="2">
    <source>
        <dbReference type="EMBL" id="PKR79130.1"/>
    </source>
</evidence>
<keyword evidence="1" id="KW-0812">Transmembrane</keyword>
<dbReference type="EMBL" id="PJNH01000001">
    <property type="protein sequence ID" value="PKR79130.1"/>
    <property type="molecule type" value="Genomic_DNA"/>
</dbReference>
<comment type="caution">
    <text evidence="2">The sequence shown here is derived from an EMBL/GenBank/DDBJ whole genome shotgun (WGS) entry which is preliminary data.</text>
</comment>